<sequence length="675" mass="75128">MSQKIYKVPEDFAALAHLRQADYQRLYQESVRDPNSFWARIGRRLDWIQPFAKVKDTSFDEHDFRIRWYYDGKLNVAANCLDRHLTKRGDKTAIIWEGDDPKLSEHITYRQLYERVCQCANALKSLGVKKGDRVTIYMPMIPEAAVAMLACARIGAIHSVVFGGFSADSLAGRIADCGSSVVITADEGIRGGKRIPLKTNVDLALTMPNTDCVKHVLVARRTGIRVPMYAARDRWFDDVVNSQPKECAPEVMDAEDPLFILYTSGSTGKPKGVLHTSGGYLVYAAMTHELVFDLREDDIFWCTADVGWVTGHSYVVYGPLANGATTVMFEGVPNYPDCGRFWQAVDKHKVTLFYTAPTAIRALMREGEEPVKEWSRSSLRLLGTVGEPINPEAWEWYHRVVGDGRCPVVDTWWQTETGGILISPLPGAIDQKPGSATLPFFGVKPAIVDNEGNTLEGACEGNLILTDSWPGQMRTVFGDHQRFIDTYFKTFPGRYFTGDGARRDEDGYYWITGRVDDVLNVAGHRLGTAEIESAMVAHPSVAEAAAVGYPHDIKGQGIYVYVTLIADAQPSEALRTELRDWVRKEISPIATPDLIQWAPGLPKTRSGKIMRRILRKIAANEHDQLGDISTLADPSVVENLVRERMNRPAAELAAAQQVAVEPAKAPAKKKKKKVV</sequence>
<feature type="binding site" evidence="6">
    <location>
        <position position="525"/>
    </location>
    <ligand>
        <name>ATP</name>
        <dbReference type="ChEBI" id="CHEBI:30616"/>
    </ligand>
</feature>
<feature type="binding site" evidence="6">
    <location>
        <position position="334"/>
    </location>
    <ligand>
        <name>CoA</name>
        <dbReference type="ChEBI" id="CHEBI:57287"/>
    </ligand>
</feature>
<feature type="domain" description="AMP-binding enzyme C-terminal" evidence="9">
    <location>
        <begin position="530"/>
        <end position="608"/>
    </location>
</feature>
<comment type="caution">
    <text evidence="11">The sequence shown here is derived from an EMBL/GenBank/DDBJ whole genome shotgun (WGS) entry which is preliminary data.</text>
</comment>
<feature type="binding site" evidence="6">
    <location>
        <position position="538"/>
    </location>
    <ligand>
        <name>Mg(2+)</name>
        <dbReference type="ChEBI" id="CHEBI:18420"/>
    </ligand>
</feature>
<dbReference type="InterPro" id="IPR042099">
    <property type="entry name" value="ANL_N_sf"/>
</dbReference>
<feature type="binding site" evidence="6">
    <location>
        <position position="541"/>
    </location>
    <ligand>
        <name>Mg(2+)</name>
        <dbReference type="ChEBI" id="CHEBI:18420"/>
    </ligand>
</feature>
<feature type="binding site" evidence="6">
    <location>
        <begin position="386"/>
        <end position="388"/>
    </location>
    <ligand>
        <name>ATP</name>
        <dbReference type="ChEBI" id="CHEBI:30616"/>
    </ligand>
</feature>
<dbReference type="InterPro" id="IPR032387">
    <property type="entry name" value="ACAS_N"/>
</dbReference>
<proteinExistence type="inferred from homology"/>
<dbReference type="Gene3D" id="3.40.50.12780">
    <property type="entry name" value="N-terminal domain of ligase-like"/>
    <property type="match status" value="1"/>
</dbReference>
<feature type="compositionally biased region" description="Basic residues" evidence="7">
    <location>
        <begin position="666"/>
        <end position="675"/>
    </location>
</feature>
<keyword evidence="4 6" id="KW-0067">ATP-binding</keyword>
<evidence type="ECO:0000256" key="1">
    <source>
        <dbReference type="ARBA" id="ARBA00006432"/>
    </source>
</evidence>
<feature type="region of interest" description="Disordered" evidence="7">
    <location>
        <begin position="656"/>
        <end position="675"/>
    </location>
</feature>
<feature type="modified residue" description="N6-acetyllysine" evidence="6">
    <location>
        <position position="608"/>
    </location>
</feature>
<dbReference type="HAMAP" id="MF_01123">
    <property type="entry name" value="Ac_CoA_synth"/>
    <property type="match status" value="1"/>
</dbReference>
<feature type="binding site" evidence="6">
    <location>
        <position position="310"/>
    </location>
    <ligand>
        <name>CoA</name>
        <dbReference type="ChEBI" id="CHEBI:57287"/>
    </ligand>
</feature>
<dbReference type="EC" id="6.2.1.1" evidence="6"/>
<dbReference type="Gene3D" id="3.30.300.30">
    <property type="match status" value="1"/>
</dbReference>
<evidence type="ECO:0000256" key="2">
    <source>
        <dbReference type="ARBA" id="ARBA00022598"/>
    </source>
</evidence>
<comment type="function">
    <text evidence="6">Catalyzes the conversion of acetate into acetyl-CoA (AcCoA), an essential intermediate at the junction of anabolic and catabolic pathways. AcsA undergoes a two-step reaction. In the first half reaction, AcsA combines acetate with ATP to form acetyl-adenylate (AcAMP) intermediate. In the second half reaction, it can then transfer the acetyl group from AcAMP to the sulfhydryl group of CoA, forming the product AcCoA.</text>
</comment>
<dbReference type="InterPro" id="IPR011904">
    <property type="entry name" value="Ac_CoA_lig"/>
</dbReference>
<dbReference type="PROSITE" id="PS00455">
    <property type="entry name" value="AMP_BINDING"/>
    <property type="match status" value="1"/>
</dbReference>
<evidence type="ECO:0000259" key="9">
    <source>
        <dbReference type="Pfam" id="PF13193"/>
    </source>
</evidence>
<dbReference type="NCBIfam" id="NF001208">
    <property type="entry name" value="PRK00174.1"/>
    <property type="match status" value="1"/>
</dbReference>
<dbReference type="Pfam" id="PF13193">
    <property type="entry name" value="AMP-binding_C"/>
    <property type="match status" value="1"/>
</dbReference>
<evidence type="ECO:0000256" key="7">
    <source>
        <dbReference type="SAM" id="MobiDB-lite"/>
    </source>
</evidence>
<feature type="domain" description="AMP-dependent synthetase/ligase" evidence="8">
    <location>
        <begin position="82"/>
        <end position="465"/>
    </location>
</feature>
<dbReference type="Pfam" id="PF00501">
    <property type="entry name" value="AMP-binding"/>
    <property type="match status" value="1"/>
</dbReference>
<organism evidence="11 12">
    <name type="scientific">Steroidobacter gossypii</name>
    <dbReference type="NCBI Taxonomy" id="2805490"/>
    <lineage>
        <taxon>Bacteria</taxon>
        <taxon>Pseudomonadati</taxon>
        <taxon>Pseudomonadota</taxon>
        <taxon>Gammaproteobacteria</taxon>
        <taxon>Steroidobacterales</taxon>
        <taxon>Steroidobacteraceae</taxon>
        <taxon>Steroidobacter</taxon>
    </lineage>
</organism>
<dbReference type="GO" id="GO:0003987">
    <property type="term" value="F:acetate-CoA ligase activity"/>
    <property type="evidence" value="ECO:0007669"/>
    <property type="project" value="UniProtKB-EC"/>
</dbReference>
<keyword evidence="5 6" id="KW-0007">Acetylation</keyword>
<feature type="binding site" evidence="6">
    <location>
        <position position="499"/>
    </location>
    <ligand>
        <name>ATP</name>
        <dbReference type="ChEBI" id="CHEBI:30616"/>
    </ligand>
</feature>
<dbReference type="InterPro" id="IPR020845">
    <property type="entry name" value="AMP-binding_CS"/>
</dbReference>
<dbReference type="CDD" id="cd05966">
    <property type="entry name" value="ACS"/>
    <property type="match status" value="1"/>
</dbReference>
<comment type="similarity">
    <text evidence="1 6">Belongs to the ATP-dependent AMP-binding enzyme family.</text>
</comment>
<dbReference type="Pfam" id="PF16177">
    <property type="entry name" value="ACAS_N"/>
    <property type="match status" value="1"/>
</dbReference>
<dbReference type="Proteomes" id="UP000661077">
    <property type="component" value="Unassembled WGS sequence"/>
</dbReference>
<reference evidence="11 12" key="1">
    <citation type="journal article" date="2021" name="Int. J. Syst. Evol. Microbiol.">
        <title>Steroidobacter gossypii sp. nov., isolated from soil of cotton cropping field.</title>
        <authorList>
            <person name="Huang R."/>
            <person name="Yang S."/>
            <person name="Zhen C."/>
            <person name="Liu W."/>
        </authorList>
    </citation>
    <scope>NUCLEOTIDE SEQUENCE [LARGE SCALE GENOMIC DNA]</scope>
    <source>
        <strain evidence="11 12">S1-65</strain>
    </source>
</reference>
<evidence type="ECO:0000256" key="3">
    <source>
        <dbReference type="ARBA" id="ARBA00022741"/>
    </source>
</evidence>
<dbReference type="NCBIfam" id="TIGR02188">
    <property type="entry name" value="Ac_CoA_lig_AcsA"/>
    <property type="match status" value="1"/>
</dbReference>
<dbReference type="PANTHER" id="PTHR24095">
    <property type="entry name" value="ACETYL-COENZYME A SYNTHETASE"/>
    <property type="match status" value="1"/>
</dbReference>
<feature type="compositionally biased region" description="Low complexity" evidence="7">
    <location>
        <begin position="656"/>
        <end position="665"/>
    </location>
</feature>
<keyword evidence="12" id="KW-1185">Reference proteome</keyword>
<comment type="catalytic activity">
    <reaction evidence="6">
        <text>acetate + ATP + CoA = acetyl-CoA + AMP + diphosphate</text>
        <dbReference type="Rhea" id="RHEA:23176"/>
        <dbReference type="ChEBI" id="CHEBI:30089"/>
        <dbReference type="ChEBI" id="CHEBI:30616"/>
        <dbReference type="ChEBI" id="CHEBI:33019"/>
        <dbReference type="ChEBI" id="CHEBI:57287"/>
        <dbReference type="ChEBI" id="CHEBI:57288"/>
        <dbReference type="ChEBI" id="CHEBI:456215"/>
        <dbReference type="EC" id="6.2.1.1"/>
    </reaction>
</comment>
<feature type="binding site" evidence="6">
    <location>
        <begin position="410"/>
        <end position="415"/>
    </location>
    <ligand>
        <name>ATP</name>
        <dbReference type="ChEBI" id="CHEBI:30616"/>
    </ligand>
</feature>
<protein>
    <recommendedName>
        <fullName evidence="6">Acetyl-coenzyme A synthetase</fullName>
        <shortName evidence="6">AcCoA synthetase</shortName>
        <shortName evidence="6">Acs</shortName>
        <ecNumber evidence="6">6.2.1.1</ecNumber>
    </recommendedName>
    <alternativeName>
        <fullName evidence="6">Acetate--CoA ligase</fullName>
    </alternativeName>
    <alternativeName>
        <fullName evidence="6">Acyl-activating enzyme</fullName>
    </alternativeName>
</protein>
<dbReference type="InterPro" id="IPR000873">
    <property type="entry name" value="AMP-dep_synth/lig_dom"/>
</dbReference>
<feature type="binding site" evidence="6">
    <location>
        <position position="514"/>
    </location>
    <ligand>
        <name>ATP</name>
        <dbReference type="ChEBI" id="CHEBI:30616"/>
    </ligand>
</feature>
<evidence type="ECO:0000256" key="5">
    <source>
        <dbReference type="ARBA" id="ARBA00022990"/>
    </source>
</evidence>
<evidence type="ECO:0000259" key="10">
    <source>
        <dbReference type="Pfam" id="PF16177"/>
    </source>
</evidence>
<evidence type="ECO:0000313" key="11">
    <source>
        <dbReference type="EMBL" id="MBM0103621.1"/>
    </source>
</evidence>
<keyword evidence="6" id="KW-0460">Magnesium</keyword>
<dbReference type="InterPro" id="IPR025110">
    <property type="entry name" value="AMP-bd_C"/>
</dbReference>
<accession>A0ABS1WRL7</accession>
<name>A0ABS1WRL7_9GAMM</name>
<keyword evidence="2 6" id="KW-0436">Ligase</keyword>
<feature type="binding site" evidence="6">
    <location>
        <position position="583"/>
    </location>
    <ligand>
        <name>CoA</name>
        <dbReference type="ChEBI" id="CHEBI:57287"/>
    </ligand>
</feature>
<comment type="cofactor">
    <cofactor evidence="6">
        <name>Mg(2+)</name>
        <dbReference type="ChEBI" id="CHEBI:18420"/>
    </cofactor>
</comment>
<keyword evidence="6" id="KW-0479">Metal-binding</keyword>
<evidence type="ECO:0000256" key="4">
    <source>
        <dbReference type="ARBA" id="ARBA00022840"/>
    </source>
</evidence>
<evidence type="ECO:0000313" key="12">
    <source>
        <dbReference type="Proteomes" id="UP000661077"/>
    </source>
</evidence>
<evidence type="ECO:0000256" key="6">
    <source>
        <dbReference type="HAMAP-Rule" id="MF_01123"/>
    </source>
</evidence>
<comment type="PTM">
    <text evidence="6">Acetylated. Deacetylation by the SIR2-homolog deacetylase activates the enzyme.</text>
</comment>
<feature type="binding site" evidence="6">
    <location>
        <position position="536"/>
    </location>
    <ligand>
        <name>Mg(2+)</name>
        <dbReference type="ChEBI" id="CHEBI:18420"/>
    </ligand>
</feature>
<dbReference type="SUPFAM" id="SSF56801">
    <property type="entry name" value="Acetyl-CoA synthetase-like"/>
    <property type="match status" value="1"/>
</dbReference>
<gene>
    <name evidence="11" type="primary">acs</name>
    <name evidence="6" type="synonym">acsA</name>
    <name evidence="11" type="ORF">JM946_02650</name>
</gene>
<dbReference type="PANTHER" id="PTHR24095:SF14">
    <property type="entry name" value="ACETYL-COENZYME A SYNTHETASE 1"/>
    <property type="match status" value="1"/>
</dbReference>
<evidence type="ECO:0000259" key="8">
    <source>
        <dbReference type="Pfam" id="PF00501"/>
    </source>
</evidence>
<feature type="binding site" evidence="6">
    <location>
        <begin position="190"/>
        <end position="193"/>
    </location>
    <ligand>
        <name>CoA</name>
        <dbReference type="ChEBI" id="CHEBI:57287"/>
    </ligand>
</feature>
<dbReference type="InterPro" id="IPR045851">
    <property type="entry name" value="AMP-bd_C_sf"/>
</dbReference>
<keyword evidence="3 6" id="KW-0547">Nucleotide-binding</keyword>
<dbReference type="EMBL" id="JAEVLS010000001">
    <property type="protein sequence ID" value="MBM0103621.1"/>
    <property type="molecule type" value="Genomic_DNA"/>
</dbReference>
<comment type="caution">
    <text evidence="6">Lacks conserved residue(s) required for the propagation of feature annotation.</text>
</comment>
<feature type="domain" description="Acetyl-coenzyme A synthetase N-terminal" evidence="10">
    <location>
        <begin position="23"/>
        <end position="80"/>
    </location>
</feature>